<feature type="transmembrane region" description="Helical" evidence="6">
    <location>
        <begin position="51"/>
        <end position="74"/>
    </location>
</feature>
<accession>A0A2R6AWE5</accession>
<dbReference type="GO" id="GO:0042960">
    <property type="term" value="F:antimonite secondary active transmembrane transporter activity"/>
    <property type="evidence" value="ECO:0007669"/>
    <property type="project" value="TreeGrafter"/>
</dbReference>
<dbReference type="PRINTS" id="PR00758">
    <property type="entry name" value="ARSENICPUMP"/>
</dbReference>
<feature type="transmembrane region" description="Helical" evidence="6">
    <location>
        <begin position="375"/>
        <end position="391"/>
    </location>
</feature>
<feature type="transmembrane region" description="Helical" evidence="6">
    <location>
        <begin position="176"/>
        <end position="202"/>
    </location>
</feature>
<protein>
    <submittedName>
        <fullName evidence="7">Arsenical efflux pump membrane protein ArsB</fullName>
    </submittedName>
</protein>
<evidence type="ECO:0000256" key="2">
    <source>
        <dbReference type="ARBA" id="ARBA00022475"/>
    </source>
</evidence>
<dbReference type="Proteomes" id="UP000240322">
    <property type="component" value="Unassembled WGS sequence"/>
</dbReference>
<evidence type="ECO:0000256" key="3">
    <source>
        <dbReference type="ARBA" id="ARBA00022692"/>
    </source>
</evidence>
<evidence type="ECO:0000256" key="1">
    <source>
        <dbReference type="ARBA" id="ARBA00004651"/>
    </source>
</evidence>
<dbReference type="NCBIfam" id="NF011980">
    <property type="entry name" value="PRK15445.1"/>
    <property type="match status" value="1"/>
</dbReference>
<keyword evidence="5 6" id="KW-0472">Membrane</keyword>
<proteinExistence type="predicted"/>
<evidence type="ECO:0000313" key="7">
    <source>
        <dbReference type="EMBL" id="PSN90715.1"/>
    </source>
</evidence>
<evidence type="ECO:0000256" key="5">
    <source>
        <dbReference type="ARBA" id="ARBA00023136"/>
    </source>
</evidence>
<dbReference type="PANTHER" id="PTHR43302">
    <property type="entry name" value="TRANSPORTER ARSB-RELATED"/>
    <property type="match status" value="1"/>
</dbReference>
<keyword evidence="3 6" id="KW-0812">Transmembrane</keyword>
<dbReference type="Pfam" id="PF02040">
    <property type="entry name" value="ArsB"/>
    <property type="match status" value="1"/>
</dbReference>
<dbReference type="PANTHER" id="PTHR43302:SF5">
    <property type="entry name" value="TRANSPORTER ARSB-RELATED"/>
    <property type="match status" value="1"/>
</dbReference>
<dbReference type="AlphaFoldDB" id="A0A2R6AWE5"/>
<reference evidence="7 8" key="1">
    <citation type="submission" date="2017-04" db="EMBL/GenBank/DDBJ databases">
        <title>Novel microbial lineages endemic to geothermal iron-oxide mats fill important gaps in the evolutionary history of Archaea.</title>
        <authorList>
            <person name="Jay Z.J."/>
            <person name="Beam J.P."/>
            <person name="Dlakic M."/>
            <person name="Rusch D.B."/>
            <person name="Kozubal M.A."/>
            <person name="Inskeep W.P."/>
        </authorList>
    </citation>
    <scope>NUCLEOTIDE SEQUENCE [LARGE SCALE GENOMIC DNA]</scope>
    <source>
        <strain evidence="7">OSP_D</strain>
    </source>
</reference>
<keyword evidence="4 6" id="KW-1133">Transmembrane helix</keyword>
<dbReference type="CDD" id="cd01118">
    <property type="entry name" value="ArsB_permease"/>
    <property type="match status" value="1"/>
</dbReference>
<feature type="transmembrane region" description="Helical" evidence="6">
    <location>
        <begin position="251"/>
        <end position="269"/>
    </location>
</feature>
<feature type="transmembrane region" description="Helical" evidence="6">
    <location>
        <begin position="403"/>
        <end position="424"/>
    </location>
</feature>
<dbReference type="InterPro" id="IPR000802">
    <property type="entry name" value="Arsenical_pump_ArsB"/>
</dbReference>
<dbReference type="NCBIfam" id="TIGR00935">
    <property type="entry name" value="2a45"/>
    <property type="match status" value="1"/>
</dbReference>
<keyword evidence="2" id="KW-1003">Cell membrane</keyword>
<organism evidence="7 8">
    <name type="scientific">Candidatus Marsarchaeota G2 archaeon OSP_D</name>
    <dbReference type="NCBI Taxonomy" id="1978157"/>
    <lineage>
        <taxon>Archaea</taxon>
        <taxon>Candidatus Marsarchaeota</taxon>
        <taxon>Candidatus Marsarchaeota group 2</taxon>
    </lineage>
</organism>
<sequence>MKPLFLPALAIFLATLFLVTVRPKNLPIGYSATAGAILCLLLGITKPSDILLVWSIVWNATFTFVAIVMVSLVFDEAGFFEYLAMKIAKIAGGNRLRLFILIILMGAGVSAVFANDGTALIITPIIYTLLKRVGITGRQALPFIVSVGFIADSASLPLVVSNLVNIVASSYFGISFLGYAQVMIPPDLAAITSSLILLWSYYRRSVTGRFSTHTLVDPANVIRDPLIFKAATPSIIMLILAYSLGGFYGVPVAYVAVPTAVIVLGLTKLNKKINALRIIRTAPWQIVVFSLGMYLIVFGLGREGLTQLLSTVLGWVSSLGQPLSTLLSGFFFALLAASMNNMPSVMLGNLAISRLGDPTWLVYANVVGNDIGPKFTPIGSLATLLWLYMLDRKGDIRVTVYEYMKVGVLIALPVLFFTLITLWVTG</sequence>
<evidence type="ECO:0000313" key="8">
    <source>
        <dbReference type="Proteomes" id="UP000240322"/>
    </source>
</evidence>
<feature type="transmembrane region" description="Helical" evidence="6">
    <location>
        <begin position="281"/>
        <end position="300"/>
    </location>
</feature>
<feature type="transmembrane region" description="Helical" evidence="6">
    <location>
        <begin position="141"/>
        <end position="164"/>
    </location>
</feature>
<dbReference type="GO" id="GO:0005886">
    <property type="term" value="C:plasma membrane"/>
    <property type="evidence" value="ECO:0007669"/>
    <property type="project" value="UniProtKB-SubCell"/>
</dbReference>
<feature type="transmembrane region" description="Helical" evidence="6">
    <location>
        <begin position="28"/>
        <end position="44"/>
    </location>
</feature>
<feature type="transmembrane region" description="Helical" evidence="6">
    <location>
        <begin position="312"/>
        <end position="337"/>
    </location>
</feature>
<gene>
    <name evidence="7" type="ORF">B9Q03_06200</name>
</gene>
<comment type="caution">
    <text evidence="7">The sequence shown here is derived from an EMBL/GenBank/DDBJ whole genome shotgun (WGS) entry which is preliminary data.</text>
</comment>
<evidence type="ECO:0000256" key="4">
    <source>
        <dbReference type="ARBA" id="ARBA00022989"/>
    </source>
</evidence>
<dbReference type="EMBL" id="NEXE01000050">
    <property type="protein sequence ID" value="PSN90715.1"/>
    <property type="molecule type" value="Genomic_DNA"/>
</dbReference>
<comment type="subcellular location">
    <subcellularLocation>
        <location evidence="1">Cell membrane</location>
        <topology evidence="1">Multi-pass membrane protein</topology>
    </subcellularLocation>
</comment>
<feature type="transmembrane region" description="Helical" evidence="6">
    <location>
        <begin position="98"/>
        <end position="129"/>
    </location>
</feature>
<evidence type="ECO:0000256" key="6">
    <source>
        <dbReference type="SAM" id="Phobius"/>
    </source>
</evidence>
<name>A0A2R6AWE5_9ARCH</name>
<dbReference type="GO" id="GO:0008490">
    <property type="term" value="F:arsenite secondary active transmembrane transporter activity"/>
    <property type="evidence" value="ECO:0007669"/>
    <property type="project" value="TreeGrafter"/>
</dbReference>